<dbReference type="RefSeq" id="XP_073793392.1">
    <property type="nucleotide sequence ID" value="XM_073937291.1"/>
</dbReference>
<proteinExistence type="predicted"/>
<evidence type="ECO:0000313" key="1">
    <source>
        <dbReference type="Proteomes" id="UP000000437"/>
    </source>
</evidence>
<keyword evidence="1" id="KW-1185">Reference proteome</keyword>
<protein>
    <submittedName>
        <fullName evidence="2">CD48 antigen-like</fullName>
    </submittedName>
</protein>
<accession>A0AC58IGP9</accession>
<dbReference type="Proteomes" id="UP000000437">
    <property type="component" value="Chromosome 22"/>
</dbReference>
<gene>
    <name evidence="2" type="primary">LOC141380172</name>
</gene>
<sequence>MLKLKEMIHLTVFSWTLLHLFGVSDAVTVKPVMDGESVTLEIQRDGDIEWKFGHQKTLIAQISSNKITLHEEVLDGSFRGRLTLDQNGSLTINNIRTKDSGDFKVINTRTSSLLDTFRLTVYAPLPIPVISSYNICPTTSSESRCLLLCSVNVSAVSLSWYKGNSVLSNISVSNLSVSLSLPLEVENEDKNTYSCVVNNPIRNHTAHLDIDTLCSTGSEDGLFHKAVILFALSAMVGVAMVAVLIYEFRSRSLGKEKHVQEEAEIITESTVEVLE</sequence>
<reference evidence="2" key="1">
    <citation type="submission" date="2025-08" db="UniProtKB">
        <authorList>
            <consortium name="RefSeq"/>
        </authorList>
    </citation>
    <scope>IDENTIFICATION</scope>
    <source>
        <strain evidence="2">Tuebingen</strain>
        <tissue evidence="2">Fibroblasts and whole tissue</tissue>
    </source>
</reference>
<name>A0AC58IGP9_DANRE</name>
<evidence type="ECO:0000313" key="2">
    <source>
        <dbReference type="RefSeq" id="XP_073793392.1"/>
    </source>
</evidence>
<organism evidence="1 2">
    <name type="scientific">Danio rerio</name>
    <name type="common">Zebrafish</name>
    <name type="synonym">Brachydanio rerio</name>
    <dbReference type="NCBI Taxonomy" id="7955"/>
    <lineage>
        <taxon>Eukaryota</taxon>
        <taxon>Metazoa</taxon>
        <taxon>Chordata</taxon>
        <taxon>Craniata</taxon>
        <taxon>Vertebrata</taxon>
        <taxon>Euteleostomi</taxon>
        <taxon>Actinopterygii</taxon>
        <taxon>Neopterygii</taxon>
        <taxon>Teleostei</taxon>
        <taxon>Ostariophysi</taxon>
        <taxon>Cypriniformes</taxon>
        <taxon>Danionidae</taxon>
        <taxon>Danioninae</taxon>
        <taxon>Danio</taxon>
    </lineage>
</organism>